<proteinExistence type="predicted"/>
<dbReference type="AlphaFoldDB" id="A0AAE4VKM7"/>
<dbReference type="Proteomes" id="UP001289135">
    <property type="component" value="Unassembled WGS sequence"/>
</dbReference>
<evidence type="ECO:0000256" key="1">
    <source>
        <dbReference type="SAM" id="Phobius"/>
    </source>
</evidence>
<gene>
    <name evidence="2" type="ORF">Lyticum_00793</name>
</gene>
<reference evidence="2" key="1">
    <citation type="submission" date="2023-02" db="EMBL/GenBank/DDBJ databases">
        <title>Host association and intracellularity evolved multiple times independently in the Rickettsiales.</title>
        <authorList>
            <person name="Castelli M."/>
            <person name="Nardi T."/>
            <person name="Gammuto L."/>
            <person name="Bellinzona G."/>
            <person name="Sabaneyeva E."/>
            <person name="Potekhin A."/>
            <person name="Serra V."/>
            <person name="Petroni G."/>
            <person name="Sassera D."/>
        </authorList>
    </citation>
    <scope>NUCLEOTIDE SEQUENCE</scope>
    <source>
        <strain evidence="2">USBL-36I1</strain>
    </source>
</reference>
<keyword evidence="3" id="KW-1185">Reference proteome</keyword>
<dbReference type="EMBL" id="JARGYU010000003">
    <property type="protein sequence ID" value="MDZ5761607.1"/>
    <property type="molecule type" value="Genomic_DNA"/>
</dbReference>
<keyword evidence="1" id="KW-0812">Transmembrane</keyword>
<sequence length="95" mass="10282">MTIRIYEFLKKEIAASVIAILTTLGTIGGTIILAITEETNPISKCTKHDNLAFAATIASLLLISVVILELILRGIEAIEKIKHSQLSAQQPQAQI</sequence>
<name>A0AAE4VKM7_9RICK</name>
<dbReference type="RefSeq" id="WP_322499026.1">
    <property type="nucleotide sequence ID" value="NZ_JARGYU010000003.1"/>
</dbReference>
<evidence type="ECO:0000313" key="3">
    <source>
        <dbReference type="Proteomes" id="UP001289135"/>
    </source>
</evidence>
<protein>
    <submittedName>
        <fullName evidence="2">Uncharacterized protein</fullName>
    </submittedName>
</protein>
<organism evidence="2 3">
    <name type="scientific">Lyticum sinuosum</name>
    <dbReference type="NCBI Taxonomy" id="1332059"/>
    <lineage>
        <taxon>Bacteria</taxon>
        <taxon>Pseudomonadati</taxon>
        <taxon>Pseudomonadota</taxon>
        <taxon>Alphaproteobacteria</taxon>
        <taxon>Rickettsiales</taxon>
        <taxon>Lyticum</taxon>
    </lineage>
</organism>
<evidence type="ECO:0000313" key="2">
    <source>
        <dbReference type="EMBL" id="MDZ5761607.1"/>
    </source>
</evidence>
<feature type="transmembrane region" description="Helical" evidence="1">
    <location>
        <begin position="12"/>
        <end position="36"/>
    </location>
</feature>
<feature type="transmembrane region" description="Helical" evidence="1">
    <location>
        <begin position="51"/>
        <end position="72"/>
    </location>
</feature>
<accession>A0AAE4VKM7</accession>
<comment type="caution">
    <text evidence="2">The sequence shown here is derived from an EMBL/GenBank/DDBJ whole genome shotgun (WGS) entry which is preliminary data.</text>
</comment>
<keyword evidence="1" id="KW-1133">Transmembrane helix</keyword>
<keyword evidence="1" id="KW-0472">Membrane</keyword>